<dbReference type="Proteomes" id="UP000243528">
    <property type="component" value="Unassembled WGS sequence"/>
</dbReference>
<organism evidence="1 2">
    <name type="scientific">Haloactinopolyspora alba</name>
    <dbReference type="NCBI Taxonomy" id="648780"/>
    <lineage>
        <taxon>Bacteria</taxon>
        <taxon>Bacillati</taxon>
        <taxon>Actinomycetota</taxon>
        <taxon>Actinomycetes</taxon>
        <taxon>Jiangellales</taxon>
        <taxon>Jiangellaceae</taxon>
        <taxon>Haloactinopolyspora</taxon>
    </lineage>
</organism>
<keyword evidence="2" id="KW-1185">Reference proteome</keyword>
<gene>
    <name evidence="1" type="ORF">CLV30_104328</name>
</gene>
<proteinExistence type="predicted"/>
<dbReference type="AlphaFoldDB" id="A0A2P8E7Q5"/>
<dbReference type="EMBL" id="PYGE01000004">
    <property type="protein sequence ID" value="PSL05457.1"/>
    <property type="molecule type" value="Genomic_DNA"/>
</dbReference>
<protein>
    <recommendedName>
        <fullName evidence="3">Nucleotidyltransferase-like protein</fullName>
    </recommendedName>
</protein>
<dbReference type="Gene3D" id="3.30.460.10">
    <property type="entry name" value="Beta Polymerase, domain 2"/>
    <property type="match status" value="1"/>
</dbReference>
<comment type="caution">
    <text evidence="1">The sequence shown here is derived from an EMBL/GenBank/DDBJ whole genome shotgun (WGS) entry which is preliminary data.</text>
</comment>
<evidence type="ECO:0008006" key="3">
    <source>
        <dbReference type="Google" id="ProtNLM"/>
    </source>
</evidence>
<sequence>MPEPYRHVVGAIVAAVADADGPWRLVDSLHGWAERTPWCDWLELAGSLARDAGDAWSDVDAGVGVVLDGVAYTARRDDVLAAVRGFAAVADELIQPLGTDERPADHLVLQYEDGRQLSVVVMAAEDRSGLPPGARALFDRSGRLSRESAPPVVRATDEQRREWAFLAWWSLADVAKHAGRGRLWRALESLHEARTHAWRLYVAAAGVDYPLFGVVSAENAGLPGPAGMASTVPASVAAPSIRAAGSALAGVLEPLTSGFGVDGVRAHARSRL</sequence>
<reference evidence="1 2" key="1">
    <citation type="submission" date="2018-03" db="EMBL/GenBank/DDBJ databases">
        <title>Genomic Encyclopedia of Archaeal and Bacterial Type Strains, Phase II (KMG-II): from individual species to whole genera.</title>
        <authorList>
            <person name="Goeker M."/>
        </authorList>
    </citation>
    <scope>NUCLEOTIDE SEQUENCE [LARGE SCALE GENOMIC DNA]</scope>
    <source>
        <strain evidence="1 2">DSM 45211</strain>
    </source>
</reference>
<name>A0A2P8E7Q5_9ACTN</name>
<evidence type="ECO:0000313" key="2">
    <source>
        <dbReference type="Proteomes" id="UP000243528"/>
    </source>
</evidence>
<evidence type="ECO:0000313" key="1">
    <source>
        <dbReference type="EMBL" id="PSL05457.1"/>
    </source>
</evidence>
<dbReference type="InterPro" id="IPR043519">
    <property type="entry name" value="NT_sf"/>
</dbReference>
<accession>A0A2P8E7Q5</accession>